<reference evidence="1" key="1">
    <citation type="journal article" date="2015" name="Nature">
        <title>Complex archaea that bridge the gap between prokaryotes and eukaryotes.</title>
        <authorList>
            <person name="Spang A."/>
            <person name="Saw J.H."/>
            <person name="Jorgensen S.L."/>
            <person name="Zaremba-Niedzwiedzka K."/>
            <person name="Martijn J."/>
            <person name="Lind A.E."/>
            <person name="van Eijk R."/>
            <person name="Schleper C."/>
            <person name="Guy L."/>
            <person name="Ettema T.J."/>
        </authorList>
    </citation>
    <scope>NUCLEOTIDE SEQUENCE</scope>
</reference>
<name>A0A0F9NEG1_9ZZZZ</name>
<dbReference type="EMBL" id="LAZR01004250">
    <property type="protein sequence ID" value="KKN10362.1"/>
    <property type="molecule type" value="Genomic_DNA"/>
</dbReference>
<organism evidence="1">
    <name type="scientific">marine sediment metagenome</name>
    <dbReference type="NCBI Taxonomy" id="412755"/>
    <lineage>
        <taxon>unclassified sequences</taxon>
        <taxon>metagenomes</taxon>
        <taxon>ecological metagenomes</taxon>
    </lineage>
</organism>
<evidence type="ECO:0000313" key="1">
    <source>
        <dbReference type="EMBL" id="KKN10362.1"/>
    </source>
</evidence>
<gene>
    <name evidence="1" type="ORF">LCGC14_1037230</name>
</gene>
<comment type="caution">
    <text evidence="1">The sequence shown here is derived from an EMBL/GenBank/DDBJ whole genome shotgun (WGS) entry which is preliminary data.</text>
</comment>
<sequence length="59" mass="6944">MDNLTAKTQCPYCGEVAEFEVKYEVNRTIEWCDKCEKFFAIYSEVEVTTTAYKVEDMNE</sequence>
<dbReference type="AlphaFoldDB" id="A0A0F9NEG1"/>
<proteinExistence type="predicted"/>
<protein>
    <submittedName>
        <fullName evidence="1">Uncharacterized protein</fullName>
    </submittedName>
</protein>
<accession>A0A0F9NEG1</accession>